<evidence type="ECO:0000256" key="2">
    <source>
        <dbReference type="SAM" id="Phobius"/>
    </source>
</evidence>
<sequence length="326" mass="36184">MAQDAGDTVLPASRITADRHLNLPRKIMPEGAVVRAGESRPRPRYPERSVYLLSFAMAGLIPPFSGFFHEVLDFYEIQALHLAPNAVMMLAIFAHLCEMFIEGRPTMRLFQSIFIPQLLQGAVSHLRKKWEDWKKDWFYIALPDHPRLRLPAGPPERSAAWLAVSELGEEYDAVWDRLRGLRSLGLTGVMVFGDYFRRRIAPLQDRPHGAWEYTGPNDLMRTHVGERWDWGEEDAKMVIRWVLGLDSAEPTLIPDGILPLCCDRDRESILAVMSAVSTGRSRSCRGGAEGGTAGASGGGSSRAPGPSRGPEPEAEAESTRGPEARG</sequence>
<gene>
    <name evidence="4" type="ordered locus">LOC_Os12g01660</name>
</gene>
<protein>
    <submittedName>
        <fullName evidence="4">Retrotransposon protein, putative, unclassified</fullName>
    </submittedName>
</protein>
<feature type="domain" description="Transposase (putative) gypsy type" evidence="3">
    <location>
        <begin position="52"/>
        <end position="114"/>
    </location>
</feature>
<feature type="region of interest" description="Disordered" evidence="1">
    <location>
        <begin position="280"/>
        <end position="326"/>
    </location>
</feature>
<proteinExistence type="predicted"/>
<dbReference type="PANTHER" id="PTHR33026:SF7">
    <property type="entry name" value="OS03G0100275 PROTEIN"/>
    <property type="match status" value="1"/>
</dbReference>
<evidence type="ECO:0000256" key="1">
    <source>
        <dbReference type="SAM" id="MobiDB-lite"/>
    </source>
</evidence>
<keyword evidence="2" id="KW-0812">Transmembrane</keyword>
<accession>Q2QYT0</accession>
<reference evidence="4" key="2">
    <citation type="submission" date="2005-04" db="EMBL/GenBank/DDBJ databases">
        <authorList>
            <person name="Buell C.R."/>
            <person name="Wing R.A."/>
            <person name="McCombie W.A."/>
            <person name="Ouyang S."/>
        </authorList>
    </citation>
    <scope>NUCLEOTIDE SEQUENCE</scope>
</reference>
<reference evidence="4" key="1">
    <citation type="journal article" date="2005" name="BMC Biol.">
        <title>The sequence of rice chromosomes 11 and 12, rich in disease resistance genes and recent gene duplications.</title>
        <authorList>
            <consortium name="The rice chromosomes 11 and 12 sequencing consortia"/>
        </authorList>
    </citation>
    <scope>NUCLEOTIDE SEQUENCE [LARGE SCALE GENOMIC DNA]</scope>
</reference>
<feature type="transmembrane region" description="Helical" evidence="2">
    <location>
        <begin position="80"/>
        <end position="101"/>
    </location>
</feature>
<evidence type="ECO:0000313" key="4">
    <source>
        <dbReference type="EMBL" id="ABA95630.2"/>
    </source>
</evidence>
<dbReference type="AlphaFoldDB" id="Q2QYT0"/>
<dbReference type="Pfam" id="PF04195">
    <property type="entry name" value="Transposase_28"/>
    <property type="match status" value="1"/>
</dbReference>
<keyword evidence="2" id="KW-0472">Membrane</keyword>
<feature type="compositionally biased region" description="Basic and acidic residues" evidence="1">
    <location>
        <begin position="317"/>
        <end position="326"/>
    </location>
</feature>
<dbReference type="PANTHER" id="PTHR33026">
    <property type="entry name" value="OS06G0360600 PROTEIN"/>
    <property type="match status" value="1"/>
</dbReference>
<keyword evidence="2" id="KW-1133">Transmembrane helix</keyword>
<dbReference type="InterPro" id="IPR007321">
    <property type="entry name" value="Transposase_28"/>
</dbReference>
<feature type="compositionally biased region" description="Gly residues" evidence="1">
    <location>
        <begin position="287"/>
        <end position="300"/>
    </location>
</feature>
<feature type="transmembrane region" description="Helical" evidence="2">
    <location>
        <begin position="50"/>
        <end position="68"/>
    </location>
</feature>
<evidence type="ECO:0000259" key="3">
    <source>
        <dbReference type="Pfam" id="PF04195"/>
    </source>
</evidence>
<reference evidence="4" key="3">
    <citation type="submission" date="2006-01" db="EMBL/GenBank/DDBJ databases">
        <authorList>
            <person name="Buell R."/>
        </authorList>
    </citation>
    <scope>NUCLEOTIDE SEQUENCE</scope>
</reference>
<dbReference type="EMBL" id="DP000011">
    <property type="protein sequence ID" value="ABA95630.2"/>
    <property type="molecule type" value="Genomic_DNA"/>
</dbReference>
<organism evidence="4">
    <name type="scientific">Oryza sativa subsp. japonica</name>
    <name type="common">Rice</name>
    <dbReference type="NCBI Taxonomy" id="39947"/>
    <lineage>
        <taxon>Eukaryota</taxon>
        <taxon>Viridiplantae</taxon>
        <taxon>Streptophyta</taxon>
        <taxon>Embryophyta</taxon>
        <taxon>Tracheophyta</taxon>
        <taxon>Spermatophyta</taxon>
        <taxon>Magnoliopsida</taxon>
        <taxon>Liliopsida</taxon>
        <taxon>Poales</taxon>
        <taxon>Poaceae</taxon>
        <taxon>BOP clade</taxon>
        <taxon>Oryzoideae</taxon>
        <taxon>Oryzeae</taxon>
        <taxon>Oryzinae</taxon>
        <taxon>Oryza</taxon>
        <taxon>Oryza sativa</taxon>
    </lineage>
</organism>
<name>Q2QYT0_ORYSJ</name>